<reference evidence="2 3" key="1">
    <citation type="submission" date="2024-11" db="EMBL/GenBank/DDBJ databases">
        <title>A near-complete genome assembly of Cinchona calisaya.</title>
        <authorList>
            <person name="Lian D.C."/>
            <person name="Zhao X.W."/>
            <person name="Wei L."/>
        </authorList>
    </citation>
    <scope>NUCLEOTIDE SEQUENCE [LARGE SCALE GENOMIC DNA]</scope>
    <source>
        <tissue evidence="2">Nenye</tissue>
    </source>
</reference>
<feature type="compositionally biased region" description="Basic and acidic residues" evidence="1">
    <location>
        <begin position="283"/>
        <end position="305"/>
    </location>
</feature>
<organism evidence="2 3">
    <name type="scientific">Cinchona calisaya</name>
    <dbReference type="NCBI Taxonomy" id="153742"/>
    <lineage>
        <taxon>Eukaryota</taxon>
        <taxon>Viridiplantae</taxon>
        <taxon>Streptophyta</taxon>
        <taxon>Embryophyta</taxon>
        <taxon>Tracheophyta</taxon>
        <taxon>Spermatophyta</taxon>
        <taxon>Magnoliopsida</taxon>
        <taxon>eudicotyledons</taxon>
        <taxon>Gunneridae</taxon>
        <taxon>Pentapetalae</taxon>
        <taxon>asterids</taxon>
        <taxon>lamiids</taxon>
        <taxon>Gentianales</taxon>
        <taxon>Rubiaceae</taxon>
        <taxon>Cinchonoideae</taxon>
        <taxon>Cinchoneae</taxon>
        <taxon>Cinchona</taxon>
    </lineage>
</organism>
<sequence length="928" mass="103248">MEYHLDKRNLRDQEAAGVIYSRSSQQACQSTKLGDRFKVDRNEFSSPDLHPKAVRNLDNVPQKSKAFNQRQRARNKADELVRYMSNLPSYLEKGENLQEKAFNVGVLEWRRLEKWQYNNRQVLHRSCKSSPSNSNASSFSSTEGSSSNSGRGHHSCSPANQRMHYPSQEYNQNTSPSRVSSHPIKSFEKNGGKFQDLGPSSSNYLKVSQSILSTHQCFNKYTDNRRKECKNDDPDVLAISEKRELQEPEDHGVVSSSKGKMNFHDSEPPEEKKHLQVPSCNHTTDHGSIDRRQPVVLHQTKDGQEIRSPAISQQSDLTGKHQQESMEANQHSFSNKSNSGVCGISSDIPHSCPLPHESNTFRDSRIEQPSSTAEKDIRFSSEPLPYSGKASASPSRGLNLEGKKSIKTLDCSAEASNPKMDIEEDRKVRNPSRIRQFIDRIGRNSSLKDTSCVPQGNPDADKFCSRGAETSVYSVDSCYDKSNATGKGRSSPLRRLLDPLLKPRSSDSDYSVGSLHRDSSPIDRVCKSSKGRGESAARHSVKMKIDLGNCKTINIDHPQNIGKCGSLTVQALLQVAVKNGLPLFTFAVDNSSNILAATMRKLSSNKKDADCWIYTFFTVHEMKKKNGSWLNQGSKDRTHGYIPNVVAQMKVSDVASTDVIRQKLVDQCTIREFVLLAANKRQGDQQISDLQANDELAAIVLKLPKMAIRNLNEGDQRMSKVEKLSIVDLEVPSQEVCSISESRDVEESGSSAGSMDLFDLAVIFPGGDHGLPSKGEPSPLIERWRSGGSCDCGGWDVGCRLRVLASQFNRTTSGPGRAQSSTGKFRLYSREQGLERKPIFSLSRFKEGIYSVEFDSSLKLLQAFSICIAFLNGLQPATFSEFSHFFENKSSEESTQSEVDGPKVSNRDQQEYSASNVSHPPILPVERV</sequence>
<comment type="caution">
    <text evidence="2">The sequence shown here is derived from an EMBL/GenBank/DDBJ whole genome shotgun (WGS) entry which is preliminary data.</text>
</comment>
<dbReference type="AlphaFoldDB" id="A0ABD3AI18"/>
<dbReference type="Pfam" id="PF12043">
    <property type="entry name" value="DUF3527"/>
    <property type="match status" value="2"/>
</dbReference>
<name>A0ABD3AI18_9GENT</name>
<feature type="region of interest" description="Disordered" evidence="1">
    <location>
        <begin position="482"/>
        <end position="518"/>
    </location>
</feature>
<dbReference type="Proteomes" id="UP001630127">
    <property type="component" value="Unassembled WGS sequence"/>
</dbReference>
<feature type="compositionally biased region" description="Low complexity" evidence="1">
    <location>
        <begin position="489"/>
        <end position="503"/>
    </location>
</feature>
<evidence type="ECO:0000256" key="1">
    <source>
        <dbReference type="SAM" id="MobiDB-lite"/>
    </source>
</evidence>
<proteinExistence type="predicted"/>
<feature type="compositionally biased region" description="Polar residues" evidence="1">
    <location>
        <begin position="168"/>
        <end position="180"/>
    </location>
</feature>
<dbReference type="PANTHER" id="PTHR31390:SF4">
    <property type="entry name" value="DUF3527 DOMAIN-CONTAINING PROTEIN"/>
    <property type="match status" value="1"/>
</dbReference>
<evidence type="ECO:0000313" key="3">
    <source>
        <dbReference type="Proteomes" id="UP001630127"/>
    </source>
</evidence>
<feature type="compositionally biased region" description="Polar residues" evidence="1">
    <location>
        <begin position="325"/>
        <end position="340"/>
    </location>
</feature>
<dbReference type="PANTHER" id="PTHR31390">
    <property type="entry name" value="EXPRESSED PROTEIN"/>
    <property type="match status" value="1"/>
</dbReference>
<feature type="region of interest" description="Disordered" evidence="1">
    <location>
        <begin position="891"/>
        <end position="928"/>
    </location>
</feature>
<keyword evidence="3" id="KW-1185">Reference proteome</keyword>
<accession>A0ABD3AI18</accession>
<dbReference type="EMBL" id="JBJUIK010000004">
    <property type="protein sequence ID" value="KAL3530827.1"/>
    <property type="molecule type" value="Genomic_DNA"/>
</dbReference>
<feature type="region of interest" description="Disordered" evidence="1">
    <location>
        <begin position="240"/>
        <end position="399"/>
    </location>
</feature>
<protein>
    <submittedName>
        <fullName evidence="2">Uncharacterized protein</fullName>
    </submittedName>
</protein>
<evidence type="ECO:0000313" key="2">
    <source>
        <dbReference type="EMBL" id="KAL3530827.1"/>
    </source>
</evidence>
<dbReference type="InterPro" id="IPR021916">
    <property type="entry name" value="DUF3527"/>
</dbReference>
<feature type="region of interest" description="Disordered" evidence="1">
    <location>
        <begin position="125"/>
        <end position="195"/>
    </location>
</feature>
<feature type="compositionally biased region" description="Basic and acidic residues" evidence="1">
    <location>
        <begin position="240"/>
        <end position="252"/>
    </location>
</feature>
<gene>
    <name evidence="2" type="ORF">ACH5RR_010149</name>
</gene>
<feature type="compositionally biased region" description="Basic and acidic residues" evidence="1">
    <location>
        <begin position="262"/>
        <end position="274"/>
    </location>
</feature>
<feature type="compositionally biased region" description="Low complexity" evidence="1">
    <location>
        <begin position="128"/>
        <end position="150"/>
    </location>
</feature>